<keyword evidence="2" id="KW-1185">Reference proteome</keyword>
<protein>
    <submittedName>
        <fullName evidence="1">Uncharacterized protein</fullName>
    </submittedName>
</protein>
<dbReference type="EMBL" id="JBHSBL010000017">
    <property type="protein sequence ID" value="MFC4066906.1"/>
    <property type="molecule type" value="Genomic_DNA"/>
</dbReference>
<comment type="caution">
    <text evidence="1">The sequence shown here is derived from an EMBL/GenBank/DDBJ whole genome shotgun (WGS) entry which is preliminary data.</text>
</comment>
<name>A0ABV8ISC7_9ACTN</name>
<gene>
    <name evidence="1" type="ORF">ACFO0C_18375</name>
</gene>
<dbReference type="Proteomes" id="UP001595867">
    <property type="component" value="Unassembled WGS sequence"/>
</dbReference>
<reference evidence="2" key="1">
    <citation type="journal article" date="2019" name="Int. J. Syst. Evol. Microbiol.">
        <title>The Global Catalogue of Microorganisms (GCM) 10K type strain sequencing project: providing services to taxonomists for standard genome sequencing and annotation.</title>
        <authorList>
            <consortium name="The Broad Institute Genomics Platform"/>
            <consortium name="The Broad Institute Genome Sequencing Center for Infectious Disease"/>
            <person name="Wu L."/>
            <person name="Ma J."/>
        </authorList>
    </citation>
    <scope>NUCLEOTIDE SEQUENCE [LARGE SCALE GENOMIC DNA]</scope>
    <source>
        <strain evidence="2">TBRC 5832</strain>
    </source>
</reference>
<dbReference type="RefSeq" id="WP_378067872.1">
    <property type="nucleotide sequence ID" value="NZ_JBHSBL010000017.1"/>
</dbReference>
<evidence type="ECO:0000313" key="1">
    <source>
        <dbReference type="EMBL" id="MFC4066906.1"/>
    </source>
</evidence>
<evidence type="ECO:0000313" key="2">
    <source>
        <dbReference type="Proteomes" id="UP001595867"/>
    </source>
</evidence>
<proteinExistence type="predicted"/>
<accession>A0ABV8ISC7</accession>
<sequence length="234" mass="25583">MTELFARPSAHLRQRLATEPVLESWNAGSHPDQARLRAYLDEVAAQIGVESWIEDEPRTIELIVGLPDPLPLDSGGRDLDNYLFPVARRLGANRVAAAFGRKVHQQGSTIAIGAAVPAEEAATPALLTVRTSVSTGSPAWKQAIHQACRDAVAEPLPPGLVALQVVFGVSRHRNWTTLWKPAIDALGPMLGMPNPAKPYQPNDDRIVDLALHRHIDDTLHHDVTITAWWQPVTV</sequence>
<organism evidence="1 2">
    <name type="scientific">Actinoplanes subglobosus</name>
    <dbReference type="NCBI Taxonomy" id="1547892"/>
    <lineage>
        <taxon>Bacteria</taxon>
        <taxon>Bacillati</taxon>
        <taxon>Actinomycetota</taxon>
        <taxon>Actinomycetes</taxon>
        <taxon>Micromonosporales</taxon>
        <taxon>Micromonosporaceae</taxon>
        <taxon>Actinoplanes</taxon>
    </lineage>
</organism>